<accession>A0ABS2MT52</accession>
<evidence type="ECO:0000259" key="8">
    <source>
        <dbReference type="Pfam" id="PF01618"/>
    </source>
</evidence>
<keyword evidence="2" id="KW-1003">Cell membrane</keyword>
<keyword evidence="5 7" id="KW-0472">Membrane</keyword>
<evidence type="ECO:0000256" key="2">
    <source>
        <dbReference type="ARBA" id="ARBA00022475"/>
    </source>
</evidence>
<sequence>MGKLILTNLFGYDLLIVLLAVINAFVVYPRAKRASTHLKNLLQPKIYIPITLLMARIKDPHPDKLDLNSMKSMHADEIHYYSIFTSINSAFPMMGMLGTILSLLGLLNMSQAQVTLNFTTALTSTFWGLIFALLFKAVDATLSPVVDQNQENLKMILERMDLASRTEDAYAEK</sequence>
<dbReference type="Proteomes" id="UP000767854">
    <property type="component" value="Unassembled WGS sequence"/>
</dbReference>
<keyword evidence="6" id="KW-0653">Protein transport</keyword>
<feature type="domain" description="MotA/TolQ/ExbB proton channel" evidence="8">
    <location>
        <begin position="70"/>
        <end position="153"/>
    </location>
</feature>
<dbReference type="InterPro" id="IPR002898">
    <property type="entry name" value="MotA_ExbB_proton_chnl"/>
</dbReference>
<evidence type="ECO:0000256" key="3">
    <source>
        <dbReference type="ARBA" id="ARBA00022692"/>
    </source>
</evidence>
<comment type="similarity">
    <text evidence="6">Belongs to the exbB/tolQ family.</text>
</comment>
<evidence type="ECO:0000256" key="4">
    <source>
        <dbReference type="ARBA" id="ARBA00022989"/>
    </source>
</evidence>
<feature type="transmembrane region" description="Helical" evidence="7">
    <location>
        <begin position="78"/>
        <end position="107"/>
    </location>
</feature>
<proteinExistence type="inferred from homology"/>
<evidence type="ECO:0000256" key="5">
    <source>
        <dbReference type="ARBA" id="ARBA00023136"/>
    </source>
</evidence>
<keyword evidence="3 7" id="KW-0812">Transmembrane</keyword>
<evidence type="ECO:0000256" key="1">
    <source>
        <dbReference type="ARBA" id="ARBA00004651"/>
    </source>
</evidence>
<dbReference type="EMBL" id="JAFBDT010000019">
    <property type="protein sequence ID" value="MBM7562457.1"/>
    <property type="molecule type" value="Genomic_DNA"/>
</dbReference>
<evidence type="ECO:0000256" key="7">
    <source>
        <dbReference type="SAM" id="Phobius"/>
    </source>
</evidence>
<keyword evidence="10" id="KW-1185">Reference proteome</keyword>
<reference evidence="9 10" key="1">
    <citation type="submission" date="2021-01" db="EMBL/GenBank/DDBJ databases">
        <title>Genomic Encyclopedia of Type Strains, Phase IV (KMG-IV): sequencing the most valuable type-strain genomes for metagenomic binning, comparative biology and taxonomic classification.</title>
        <authorList>
            <person name="Goeker M."/>
        </authorList>
    </citation>
    <scope>NUCLEOTIDE SEQUENCE [LARGE SCALE GENOMIC DNA]</scope>
    <source>
        <strain evidence="9 10">DSM 24436</strain>
    </source>
</reference>
<evidence type="ECO:0000256" key="6">
    <source>
        <dbReference type="RuleBase" id="RU004057"/>
    </source>
</evidence>
<dbReference type="RefSeq" id="WP_204664888.1">
    <property type="nucleotide sequence ID" value="NZ_JAFBDT010000019.1"/>
</dbReference>
<organism evidence="9 10">
    <name type="scientific">Fusibacter tunisiensis</name>
    <dbReference type="NCBI Taxonomy" id="1008308"/>
    <lineage>
        <taxon>Bacteria</taxon>
        <taxon>Bacillati</taxon>
        <taxon>Bacillota</taxon>
        <taxon>Clostridia</taxon>
        <taxon>Eubacteriales</taxon>
        <taxon>Eubacteriales Family XII. Incertae Sedis</taxon>
        <taxon>Fusibacter</taxon>
    </lineage>
</organism>
<keyword evidence="4 7" id="KW-1133">Transmembrane helix</keyword>
<name>A0ABS2MT52_9FIRM</name>
<feature type="transmembrane region" description="Helical" evidence="7">
    <location>
        <begin position="6"/>
        <end position="28"/>
    </location>
</feature>
<evidence type="ECO:0000313" key="10">
    <source>
        <dbReference type="Proteomes" id="UP000767854"/>
    </source>
</evidence>
<protein>
    <submittedName>
        <fullName evidence="9">Chemotaxis protein MotA</fullName>
    </submittedName>
</protein>
<comment type="caution">
    <text evidence="9">The sequence shown here is derived from an EMBL/GenBank/DDBJ whole genome shotgun (WGS) entry which is preliminary data.</text>
</comment>
<evidence type="ECO:0000313" key="9">
    <source>
        <dbReference type="EMBL" id="MBM7562457.1"/>
    </source>
</evidence>
<keyword evidence="6" id="KW-0813">Transport</keyword>
<dbReference type="Pfam" id="PF01618">
    <property type="entry name" value="MotA_ExbB"/>
    <property type="match status" value="1"/>
</dbReference>
<feature type="transmembrane region" description="Helical" evidence="7">
    <location>
        <begin position="114"/>
        <end position="135"/>
    </location>
</feature>
<comment type="subcellular location">
    <subcellularLocation>
        <location evidence="1">Cell membrane</location>
        <topology evidence="1">Multi-pass membrane protein</topology>
    </subcellularLocation>
    <subcellularLocation>
        <location evidence="6">Membrane</location>
        <topology evidence="6">Multi-pass membrane protein</topology>
    </subcellularLocation>
</comment>
<gene>
    <name evidence="9" type="ORF">JOC49_002017</name>
</gene>